<organism evidence="8 9">
    <name type="scientific">Hyaloscypha bicolor E</name>
    <dbReference type="NCBI Taxonomy" id="1095630"/>
    <lineage>
        <taxon>Eukaryota</taxon>
        <taxon>Fungi</taxon>
        <taxon>Dikarya</taxon>
        <taxon>Ascomycota</taxon>
        <taxon>Pezizomycotina</taxon>
        <taxon>Leotiomycetes</taxon>
        <taxon>Helotiales</taxon>
        <taxon>Hyaloscyphaceae</taxon>
        <taxon>Hyaloscypha</taxon>
        <taxon>Hyaloscypha bicolor</taxon>
    </lineage>
</organism>
<dbReference type="AlphaFoldDB" id="A0A2J6SP86"/>
<dbReference type="PRINTS" id="PR01130">
    <property type="entry name" value="DERENTRNSPRT"/>
</dbReference>
<feature type="transmembrane region" description="Helical" evidence="7">
    <location>
        <begin position="358"/>
        <end position="378"/>
    </location>
</feature>
<name>A0A2J6SP86_9HELO</name>
<dbReference type="InParanoid" id="A0A2J6SP86"/>
<dbReference type="GO" id="GO:0000329">
    <property type="term" value="C:fungal-type vacuole membrane"/>
    <property type="evidence" value="ECO:0007669"/>
    <property type="project" value="TreeGrafter"/>
</dbReference>
<dbReference type="PANTHER" id="PTHR10332">
    <property type="entry name" value="EQUILIBRATIVE NUCLEOSIDE TRANSPORTER"/>
    <property type="match status" value="1"/>
</dbReference>
<proteinExistence type="inferred from homology"/>
<dbReference type="OrthoDB" id="46396at2759"/>
<evidence type="ECO:0000256" key="5">
    <source>
        <dbReference type="ARBA" id="ARBA00022989"/>
    </source>
</evidence>
<feature type="transmembrane region" description="Helical" evidence="7">
    <location>
        <begin position="258"/>
        <end position="280"/>
    </location>
</feature>
<dbReference type="EMBL" id="KZ613902">
    <property type="protein sequence ID" value="PMD52533.1"/>
    <property type="molecule type" value="Genomic_DNA"/>
</dbReference>
<keyword evidence="5 7" id="KW-1133">Transmembrane helix</keyword>
<dbReference type="STRING" id="1095630.A0A2J6SP86"/>
<reference evidence="8 9" key="1">
    <citation type="submission" date="2016-04" db="EMBL/GenBank/DDBJ databases">
        <title>A degradative enzymes factory behind the ericoid mycorrhizal symbiosis.</title>
        <authorList>
            <consortium name="DOE Joint Genome Institute"/>
            <person name="Martino E."/>
            <person name="Morin E."/>
            <person name="Grelet G."/>
            <person name="Kuo A."/>
            <person name="Kohler A."/>
            <person name="Daghino S."/>
            <person name="Barry K."/>
            <person name="Choi C."/>
            <person name="Cichocki N."/>
            <person name="Clum A."/>
            <person name="Copeland A."/>
            <person name="Hainaut M."/>
            <person name="Haridas S."/>
            <person name="Labutti K."/>
            <person name="Lindquist E."/>
            <person name="Lipzen A."/>
            <person name="Khouja H.-R."/>
            <person name="Murat C."/>
            <person name="Ohm R."/>
            <person name="Olson A."/>
            <person name="Spatafora J."/>
            <person name="Veneault-Fourrey C."/>
            <person name="Henrissat B."/>
            <person name="Grigoriev I."/>
            <person name="Martin F."/>
            <person name="Perotto S."/>
        </authorList>
    </citation>
    <scope>NUCLEOTIDE SEQUENCE [LARGE SCALE GENOMIC DNA]</scope>
    <source>
        <strain evidence="8 9">E</strain>
    </source>
</reference>
<feature type="transmembrane region" description="Helical" evidence="7">
    <location>
        <begin position="109"/>
        <end position="133"/>
    </location>
</feature>
<feature type="transmembrane region" description="Helical" evidence="7">
    <location>
        <begin position="174"/>
        <end position="199"/>
    </location>
</feature>
<feature type="transmembrane region" description="Helical" evidence="7">
    <location>
        <begin position="460"/>
        <end position="482"/>
    </location>
</feature>
<evidence type="ECO:0000256" key="7">
    <source>
        <dbReference type="SAM" id="Phobius"/>
    </source>
</evidence>
<protein>
    <submittedName>
        <fullName evidence="8">Nucleoside transporter-like protein family</fullName>
    </submittedName>
</protein>
<keyword evidence="4 7" id="KW-0812">Transmembrane</keyword>
<keyword evidence="3" id="KW-0813">Transport</keyword>
<dbReference type="PANTHER" id="PTHR10332:SF88">
    <property type="entry name" value="EQUILIBRATIVE NUCLEOSIDE TRANSPORTER 1, ISOFORM A"/>
    <property type="match status" value="1"/>
</dbReference>
<evidence type="ECO:0000256" key="3">
    <source>
        <dbReference type="ARBA" id="ARBA00022448"/>
    </source>
</evidence>
<dbReference type="InterPro" id="IPR002259">
    <property type="entry name" value="Eqnu_transpt"/>
</dbReference>
<evidence type="ECO:0000313" key="8">
    <source>
        <dbReference type="EMBL" id="PMD52533.1"/>
    </source>
</evidence>
<dbReference type="GeneID" id="36593378"/>
<comment type="similarity">
    <text evidence="2">Belongs to the SLC29A/ENT transporter (TC 2.A.57) family.</text>
</comment>
<accession>A0A2J6SP86</accession>
<dbReference type="SUPFAM" id="SSF103473">
    <property type="entry name" value="MFS general substrate transporter"/>
    <property type="match status" value="1"/>
</dbReference>
<keyword evidence="6 7" id="KW-0472">Membrane</keyword>
<evidence type="ECO:0000256" key="4">
    <source>
        <dbReference type="ARBA" id="ARBA00022692"/>
    </source>
</evidence>
<dbReference type="InterPro" id="IPR036259">
    <property type="entry name" value="MFS_trans_sf"/>
</dbReference>
<feature type="transmembrane region" description="Helical" evidence="7">
    <location>
        <begin position="72"/>
        <end position="89"/>
    </location>
</feature>
<feature type="transmembrane region" description="Helical" evidence="7">
    <location>
        <begin position="390"/>
        <end position="407"/>
    </location>
</feature>
<evidence type="ECO:0000256" key="2">
    <source>
        <dbReference type="ARBA" id="ARBA00007965"/>
    </source>
</evidence>
<dbReference type="GO" id="GO:0015205">
    <property type="term" value="F:nucleobase transmembrane transporter activity"/>
    <property type="evidence" value="ECO:0007669"/>
    <property type="project" value="TreeGrafter"/>
</dbReference>
<dbReference type="RefSeq" id="XP_024729437.1">
    <property type="nucleotide sequence ID" value="XM_024885301.1"/>
</dbReference>
<evidence type="ECO:0000256" key="1">
    <source>
        <dbReference type="ARBA" id="ARBA00004141"/>
    </source>
</evidence>
<feature type="transmembrane region" description="Helical" evidence="7">
    <location>
        <begin position="422"/>
        <end position="439"/>
    </location>
</feature>
<sequence>MARATNQWRRTTLDRVRAMFNKDAEQNYEPLSDASTIEEDVHRPVLFMPDHRESQDSDTEQDKKDDGEPFSWFEYCIFLLLGIAMLWAWNMFLAAAPYFQTRFRDNENILAHFQSAIISVGCVTNLSSMLILAQLQSKASYPKRILSSLGINIIVFSLLSVSTSYFRMVSSTGYLVFTLIMVFSTSIATGLCQNGAFAFASSFGRPEYIQAIMTGQAVAGVLPSVAQILSVLAVPAPDRWANATEEDAVMNHENTTSAFIYFLTATAISVICLFAVIPLIRKHNRILESQMMTSITSIEEAEQAKRKVVSMWTLYKKLHWLAASVFLCFTVTMFFPVFTQKIVSVLPEDRAPRLFRSAAFIPLGFLVWNLGDLMGRLVTLLPFSMRHRPVVLFILAILRIGFLPLYLLCNIQGRGAKINSDAFYLFVVQLGFGGTNGWLSSSCMMGAGEYIEDGEREAAGGFMAVNLVAGLTAGSLLSFAAAGVA</sequence>
<evidence type="ECO:0000256" key="6">
    <source>
        <dbReference type="ARBA" id="ARBA00023136"/>
    </source>
</evidence>
<dbReference type="Pfam" id="PF01733">
    <property type="entry name" value="Nucleoside_tran"/>
    <property type="match status" value="1"/>
</dbReference>
<dbReference type="GO" id="GO:0034257">
    <property type="term" value="F:nicotinamide riboside transmembrane transporter activity"/>
    <property type="evidence" value="ECO:0007669"/>
    <property type="project" value="TreeGrafter"/>
</dbReference>
<comment type="subcellular location">
    <subcellularLocation>
        <location evidence="1">Membrane</location>
        <topology evidence="1">Multi-pass membrane protein</topology>
    </subcellularLocation>
</comment>
<keyword evidence="9" id="KW-1185">Reference proteome</keyword>
<gene>
    <name evidence="8" type="ORF">K444DRAFT_647208</name>
</gene>
<feature type="transmembrane region" description="Helical" evidence="7">
    <location>
        <begin position="318"/>
        <end position="338"/>
    </location>
</feature>
<dbReference type="Proteomes" id="UP000235371">
    <property type="component" value="Unassembled WGS sequence"/>
</dbReference>
<dbReference type="GO" id="GO:0005886">
    <property type="term" value="C:plasma membrane"/>
    <property type="evidence" value="ECO:0007669"/>
    <property type="project" value="TreeGrafter"/>
</dbReference>
<dbReference type="PIRSF" id="PIRSF016379">
    <property type="entry name" value="ENT"/>
    <property type="match status" value="1"/>
</dbReference>
<feature type="transmembrane region" description="Helical" evidence="7">
    <location>
        <begin position="145"/>
        <end position="168"/>
    </location>
</feature>
<dbReference type="FunCoup" id="A0A2J6SP86">
    <property type="interactions" value="292"/>
</dbReference>
<evidence type="ECO:0000313" key="9">
    <source>
        <dbReference type="Proteomes" id="UP000235371"/>
    </source>
</evidence>